<evidence type="ECO:0000313" key="2">
    <source>
        <dbReference type="Proteomes" id="UP000216339"/>
    </source>
</evidence>
<dbReference type="InterPro" id="IPR050238">
    <property type="entry name" value="DNA_Rep/Repair_Clamp_Loader"/>
</dbReference>
<keyword evidence="2" id="KW-1185">Reference proteome</keyword>
<reference evidence="1 2" key="1">
    <citation type="submission" date="2016-11" db="EMBL/GenBank/DDBJ databases">
        <title>Study of marine rhodopsin-containing bacteria.</title>
        <authorList>
            <person name="Yoshizawa S."/>
            <person name="Kumagai Y."/>
            <person name="Kogure K."/>
        </authorList>
    </citation>
    <scope>NUCLEOTIDE SEQUENCE [LARGE SCALE GENOMIC DNA]</scope>
    <source>
        <strain evidence="1 2">SAORIC-28</strain>
    </source>
</reference>
<dbReference type="Pfam" id="PF13177">
    <property type="entry name" value="DNA_pol3_delta2"/>
    <property type="match status" value="1"/>
</dbReference>
<accession>A0A271J0K3</accession>
<dbReference type="Proteomes" id="UP000216339">
    <property type="component" value="Unassembled WGS sequence"/>
</dbReference>
<dbReference type="Gene3D" id="3.40.50.300">
    <property type="entry name" value="P-loop containing nucleotide triphosphate hydrolases"/>
    <property type="match status" value="1"/>
</dbReference>
<gene>
    <name evidence="1" type="ORF">BSZ37_11670</name>
</gene>
<dbReference type="RefSeq" id="WP_095510708.1">
    <property type="nucleotide sequence ID" value="NZ_MQWD01000001.1"/>
</dbReference>
<evidence type="ECO:0008006" key="3">
    <source>
        <dbReference type="Google" id="ProtNLM"/>
    </source>
</evidence>
<dbReference type="GO" id="GO:0006261">
    <property type="term" value="P:DNA-templated DNA replication"/>
    <property type="evidence" value="ECO:0007669"/>
    <property type="project" value="TreeGrafter"/>
</dbReference>
<sequence>MWSRVIGQRRAVGVLEQALAHDRVAGTYLFHGPTGSGPRAAALAFAQALLCERRGRPGGPESDACGTCLACTKAARLIHPDLHVYLPFPKVSKQADKDDRPDDYAERLARLAAEPYAPVDYRQRGALDGDGPSNKQVEHRKRPLDTLLRHEMTFVPVEGRHVVGILTDADRVRTEAANSLLKLLEEPGPDVVLILTAERVENVLPTILSRCQRVRFDPLPPETIEEALVSRSGVAPGEAGVIARMADGSYTRALEVWGSESVQEQRALALEFVRKAYTGRADQVAPVVERAAKLGRESIKSWLDLVALWVRDLVLARAAGREAALVNVDQAEAVHKFVAALPDADLDAMAVIVAEATDAIEANGNASLVLTTLSFALRDAMHGRSAGRLLAPLDVAA</sequence>
<dbReference type="EMBL" id="MQWD01000001">
    <property type="protein sequence ID" value="PAP77041.1"/>
    <property type="molecule type" value="Genomic_DNA"/>
</dbReference>
<dbReference type="InterPro" id="IPR027417">
    <property type="entry name" value="P-loop_NTPase"/>
</dbReference>
<dbReference type="SUPFAM" id="SSF52540">
    <property type="entry name" value="P-loop containing nucleoside triphosphate hydrolases"/>
    <property type="match status" value="1"/>
</dbReference>
<proteinExistence type="predicted"/>
<dbReference type="PANTHER" id="PTHR11669:SF8">
    <property type="entry name" value="DNA POLYMERASE III SUBUNIT DELTA"/>
    <property type="match status" value="1"/>
</dbReference>
<dbReference type="PANTHER" id="PTHR11669">
    <property type="entry name" value="REPLICATION FACTOR C / DNA POLYMERASE III GAMMA-TAU SUBUNIT"/>
    <property type="match status" value="1"/>
</dbReference>
<comment type="caution">
    <text evidence="1">The sequence shown here is derived from an EMBL/GenBank/DDBJ whole genome shotgun (WGS) entry which is preliminary data.</text>
</comment>
<name>A0A271J0K3_9BACT</name>
<organism evidence="1 2">
    <name type="scientific">Rubrivirga marina</name>
    <dbReference type="NCBI Taxonomy" id="1196024"/>
    <lineage>
        <taxon>Bacteria</taxon>
        <taxon>Pseudomonadati</taxon>
        <taxon>Rhodothermota</taxon>
        <taxon>Rhodothermia</taxon>
        <taxon>Rhodothermales</taxon>
        <taxon>Rubricoccaceae</taxon>
        <taxon>Rubrivirga</taxon>
    </lineage>
</organism>
<dbReference type="AlphaFoldDB" id="A0A271J0K3"/>
<protein>
    <recommendedName>
        <fullName evidence="3">DNA polymerase III subunit delta</fullName>
    </recommendedName>
</protein>
<dbReference type="OrthoDB" id="9811073at2"/>
<evidence type="ECO:0000313" key="1">
    <source>
        <dbReference type="EMBL" id="PAP77041.1"/>
    </source>
</evidence>